<dbReference type="PROSITE" id="PS51186">
    <property type="entry name" value="GNAT"/>
    <property type="match status" value="1"/>
</dbReference>
<organism evidence="2 3">
    <name type="scientific">Pseudomonas viridiflava</name>
    <name type="common">Phytomonas viridiflava</name>
    <dbReference type="NCBI Taxonomy" id="33069"/>
    <lineage>
        <taxon>Bacteria</taxon>
        <taxon>Pseudomonadati</taxon>
        <taxon>Pseudomonadota</taxon>
        <taxon>Gammaproteobacteria</taxon>
        <taxon>Pseudomonadales</taxon>
        <taxon>Pseudomonadaceae</taxon>
        <taxon>Pseudomonas</taxon>
    </lineage>
</organism>
<evidence type="ECO:0000313" key="3">
    <source>
        <dbReference type="Proteomes" id="UP001343600"/>
    </source>
</evidence>
<dbReference type="InterPro" id="IPR016181">
    <property type="entry name" value="Acyl_CoA_acyltransferase"/>
</dbReference>
<keyword evidence="3" id="KW-1185">Reference proteome</keyword>
<dbReference type="Pfam" id="PF00583">
    <property type="entry name" value="Acetyltransf_1"/>
    <property type="match status" value="1"/>
</dbReference>
<evidence type="ECO:0000313" key="2">
    <source>
        <dbReference type="EMBL" id="MEE4038870.1"/>
    </source>
</evidence>
<evidence type="ECO:0000259" key="1">
    <source>
        <dbReference type="PROSITE" id="PS51186"/>
    </source>
</evidence>
<reference evidence="2 3" key="1">
    <citation type="submission" date="2024-01" db="EMBL/GenBank/DDBJ databases">
        <title>Characterization of Pseudomonas viridiflava in Georgia, USA.</title>
        <authorList>
            <person name="Zhao M."/>
            <person name="Dutta B."/>
        </authorList>
    </citation>
    <scope>NUCLEOTIDE SEQUENCE [LARGE SCALE GENOMIC DNA]</scope>
    <source>
        <strain evidence="2 3">21GA0539</strain>
    </source>
</reference>
<gene>
    <name evidence="2" type="ORF">V2I87_02075</name>
</gene>
<dbReference type="EMBL" id="JAZEIP010000002">
    <property type="protein sequence ID" value="MEE4038870.1"/>
    <property type="molecule type" value="Genomic_DNA"/>
</dbReference>
<dbReference type="Gene3D" id="3.40.630.30">
    <property type="match status" value="1"/>
</dbReference>
<protein>
    <submittedName>
        <fullName evidence="2">GNAT family N-acetyltransferase</fullName>
    </submittedName>
</protein>
<sequence length="152" mass="17007">MKACTWIRFAPYLPADRDTCLQIFDSNTPRFFDPSERDKFARFLLDPVGSYFVVEREGEVLACGGYLVLADPSMAELTWGMVSGNQHGNGLGRFLVLSRLDLMRELPHVSHAYINTSQLVQGFYAGLGFSLTRLKRDGHGVGIDSVEMTLKL</sequence>
<dbReference type="InterPro" id="IPR000182">
    <property type="entry name" value="GNAT_dom"/>
</dbReference>
<accession>A0ABU7N1S0</accession>
<dbReference type="SUPFAM" id="SSF55729">
    <property type="entry name" value="Acyl-CoA N-acyltransferases (Nat)"/>
    <property type="match status" value="1"/>
</dbReference>
<proteinExistence type="predicted"/>
<name>A0ABU7N1S0_PSEVI</name>
<feature type="domain" description="N-acetyltransferase" evidence="1">
    <location>
        <begin position="7"/>
        <end position="152"/>
    </location>
</feature>
<dbReference type="Proteomes" id="UP001343600">
    <property type="component" value="Unassembled WGS sequence"/>
</dbReference>
<comment type="caution">
    <text evidence="2">The sequence shown here is derived from an EMBL/GenBank/DDBJ whole genome shotgun (WGS) entry which is preliminary data.</text>
</comment>